<gene>
    <name evidence="1" type="ORF">CTI12_AA582790</name>
</gene>
<dbReference type="PANTHER" id="PTHR33710:SF64">
    <property type="entry name" value="ENDONUCLEASE_EXONUCLEASE_PHOSPHATASE DOMAIN-CONTAINING PROTEIN"/>
    <property type="match status" value="1"/>
</dbReference>
<organism evidence="1 2">
    <name type="scientific">Artemisia annua</name>
    <name type="common">Sweet wormwood</name>
    <dbReference type="NCBI Taxonomy" id="35608"/>
    <lineage>
        <taxon>Eukaryota</taxon>
        <taxon>Viridiplantae</taxon>
        <taxon>Streptophyta</taxon>
        <taxon>Embryophyta</taxon>
        <taxon>Tracheophyta</taxon>
        <taxon>Spermatophyta</taxon>
        <taxon>Magnoliopsida</taxon>
        <taxon>eudicotyledons</taxon>
        <taxon>Gunneridae</taxon>
        <taxon>Pentapetalae</taxon>
        <taxon>asterids</taxon>
        <taxon>campanulids</taxon>
        <taxon>Asterales</taxon>
        <taxon>Asteraceae</taxon>
        <taxon>Asteroideae</taxon>
        <taxon>Anthemideae</taxon>
        <taxon>Artemisiinae</taxon>
        <taxon>Artemisia</taxon>
    </lineage>
</organism>
<dbReference type="Proteomes" id="UP000245207">
    <property type="component" value="Unassembled WGS sequence"/>
</dbReference>
<dbReference type="PANTHER" id="PTHR33710">
    <property type="entry name" value="BNAC02G09200D PROTEIN"/>
    <property type="match status" value="1"/>
</dbReference>
<dbReference type="OrthoDB" id="1938374at2759"/>
<dbReference type="STRING" id="35608.A0A2U1KNN1"/>
<dbReference type="EMBL" id="PKPP01015697">
    <property type="protein sequence ID" value="PWA38384.1"/>
    <property type="molecule type" value="Genomic_DNA"/>
</dbReference>
<comment type="caution">
    <text evidence="1">The sequence shown here is derived from an EMBL/GenBank/DDBJ whole genome shotgun (WGS) entry which is preliminary data.</text>
</comment>
<evidence type="ECO:0000313" key="1">
    <source>
        <dbReference type="EMBL" id="PWA38384.1"/>
    </source>
</evidence>
<dbReference type="SUPFAM" id="SSF56219">
    <property type="entry name" value="DNase I-like"/>
    <property type="match status" value="1"/>
</dbReference>
<evidence type="ECO:0000313" key="2">
    <source>
        <dbReference type="Proteomes" id="UP000245207"/>
    </source>
</evidence>
<dbReference type="InterPro" id="IPR036691">
    <property type="entry name" value="Endo/exonu/phosph_ase_sf"/>
</dbReference>
<sequence length="297" mass="34342">MFRKNKVIVDEDGFIAIYGEWINTQMACLMIVVYAPQDVTSKRSLWIRLNNLVLSFQAASIVLGDFNEVRFESERLGSTFCKYGGKMFNDFIINTDLVDLPMGGRKFTRMNKHGTKLSKLDRILVSNHFIAKWPNAQLLALPRDLSDHCPIILKTHSVDYGPIPFKFFNSWLLNDELNTLICQNWPKQTNTITHQNSPHPAISLKQKFQVLKNVIQTNSLWRRFITSIYGEYGGLENVDNNTHGLPSSPWKSVIELKNHLSCFDINLHTVFTRKVEDGSWFKFWEDHWIGLCNLKTS</sequence>
<reference evidence="1 2" key="1">
    <citation type="journal article" date="2018" name="Mol. Plant">
        <title>The genome of Artemisia annua provides insight into the evolution of Asteraceae family and artemisinin biosynthesis.</title>
        <authorList>
            <person name="Shen Q."/>
            <person name="Zhang L."/>
            <person name="Liao Z."/>
            <person name="Wang S."/>
            <person name="Yan T."/>
            <person name="Shi P."/>
            <person name="Liu M."/>
            <person name="Fu X."/>
            <person name="Pan Q."/>
            <person name="Wang Y."/>
            <person name="Lv Z."/>
            <person name="Lu X."/>
            <person name="Zhang F."/>
            <person name="Jiang W."/>
            <person name="Ma Y."/>
            <person name="Chen M."/>
            <person name="Hao X."/>
            <person name="Li L."/>
            <person name="Tang Y."/>
            <person name="Lv G."/>
            <person name="Zhou Y."/>
            <person name="Sun X."/>
            <person name="Brodelius P.E."/>
            <person name="Rose J.K.C."/>
            <person name="Tang K."/>
        </authorList>
    </citation>
    <scope>NUCLEOTIDE SEQUENCE [LARGE SCALE GENOMIC DNA]</scope>
    <source>
        <strain evidence="2">cv. Huhao1</strain>
        <tissue evidence="1">Leaf</tissue>
    </source>
</reference>
<dbReference type="AlphaFoldDB" id="A0A2U1KNN1"/>
<name>A0A2U1KNN1_ARTAN</name>
<proteinExistence type="predicted"/>
<dbReference type="Gene3D" id="3.60.10.10">
    <property type="entry name" value="Endonuclease/exonuclease/phosphatase"/>
    <property type="match status" value="1"/>
</dbReference>
<protein>
    <submittedName>
        <fullName evidence="1">Cytochrome P450</fullName>
    </submittedName>
</protein>
<keyword evidence="2" id="KW-1185">Reference proteome</keyword>
<accession>A0A2U1KNN1</accession>